<dbReference type="Proteomes" id="UP000014680">
    <property type="component" value="Unassembled WGS sequence"/>
</dbReference>
<evidence type="ECO:0000256" key="3">
    <source>
        <dbReference type="SAM" id="MobiDB-lite"/>
    </source>
</evidence>
<dbReference type="AlphaFoldDB" id="A0A0A1U880"/>
<feature type="domain" description="CCHC-type" evidence="5">
    <location>
        <begin position="194"/>
        <end position="209"/>
    </location>
</feature>
<dbReference type="InterPro" id="IPR012677">
    <property type="entry name" value="Nucleotide-bd_a/b_plait_sf"/>
</dbReference>
<dbReference type="Pfam" id="PF00076">
    <property type="entry name" value="RRM_1"/>
    <property type="match status" value="1"/>
</dbReference>
<dbReference type="Gene3D" id="3.30.70.330">
    <property type="match status" value="1"/>
</dbReference>
<organism evidence="6 7">
    <name type="scientific">Entamoeba invadens IP1</name>
    <dbReference type="NCBI Taxonomy" id="370355"/>
    <lineage>
        <taxon>Eukaryota</taxon>
        <taxon>Amoebozoa</taxon>
        <taxon>Evosea</taxon>
        <taxon>Archamoebae</taxon>
        <taxon>Mastigamoebida</taxon>
        <taxon>Entamoebidae</taxon>
        <taxon>Entamoeba</taxon>
    </lineage>
</organism>
<gene>
    <name evidence="6" type="ORF">EIN_268840</name>
</gene>
<dbReference type="InterPro" id="IPR035979">
    <property type="entry name" value="RBD_domain_sf"/>
</dbReference>
<sequence length="427" mass="49075">MSTPQNKSNSKGQPQQKGEHSQKVNVFIGNLPRGATVQSIFKHFEGYKVDKVRIIKHATESTKGYGFLTFKTLSDAENIVNRLNNDTMGENKITLQLSTGKKASTQQKKEKKSQQESVETMKCYTCGLFGHTTKYCPNSQEAGKCFICGESGHFSNKCPQREEYYNTNKQNHQGTNEEEYYEEQEEDPHTDQQCYKCGSSDHIAKNCPDAWKYDEKMKEQITHENGSKEFQENEPVQEKSIEKVKEKKTKQVGCYKCGSLDHIGRDCPDAWKYHDGVSHTDKEQIESEPQEEKFNKKDSQEEKLVVEKKLKKSKGAGCYLCGNTGHNGRDCPDAWKYTNGKLDEKYQTAPSDDGPQEKKSSHNESCGRWSDKQFDEYRTNFTQKRRPFIKEEVIPKEKPKDKPCYKCGKYGHISKDCPDAWKFTNTK</sequence>
<evidence type="ECO:0000259" key="4">
    <source>
        <dbReference type="PROSITE" id="PS50102"/>
    </source>
</evidence>
<dbReference type="KEGG" id="eiv:EIN_268840"/>
<dbReference type="GO" id="GO:0003723">
    <property type="term" value="F:RNA binding"/>
    <property type="evidence" value="ECO:0007669"/>
    <property type="project" value="UniProtKB-UniRule"/>
</dbReference>
<dbReference type="VEuPathDB" id="AmoebaDB:EIN_268840"/>
<feature type="domain" description="CCHC-type" evidence="5">
    <location>
        <begin position="122"/>
        <end position="138"/>
    </location>
</feature>
<name>A0A0A1U880_ENTIV</name>
<dbReference type="CDD" id="cd00590">
    <property type="entry name" value="RRM_SF"/>
    <property type="match status" value="1"/>
</dbReference>
<dbReference type="PANTHER" id="PTHR23002">
    <property type="entry name" value="ZINC FINGER CCHC DOMAIN CONTAINING PROTEIN"/>
    <property type="match status" value="1"/>
</dbReference>
<dbReference type="InterPro" id="IPR051714">
    <property type="entry name" value="Znf_CCHC_NABP"/>
</dbReference>
<keyword evidence="1" id="KW-0863">Zinc-finger</keyword>
<feature type="region of interest" description="Disordered" evidence="3">
    <location>
        <begin position="344"/>
        <end position="371"/>
    </location>
</feature>
<keyword evidence="2" id="KW-0694">RNA-binding</keyword>
<evidence type="ECO:0000256" key="2">
    <source>
        <dbReference type="PROSITE-ProRule" id="PRU00176"/>
    </source>
</evidence>
<dbReference type="Pfam" id="PF00098">
    <property type="entry name" value="zf-CCHC"/>
    <property type="match status" value="5"/>
</dbReference>
<dbReference type="PROSITE" id="PS50102">
    <property type="entry name" value="RRM"/>
    <property type="match status" value="1"/>
</dbReference>
<keyword evidence="7" id="KW-1185">Reference proteome</keyword>
<dbReference type="InterPro" id="IPR036875">
    <property type="entry name" value="Znf_CCHC_sf"/>
</dbReference>
<dbReference type="SUPFAM" id="SSF57756">
    <property type="entry name" value="Retrovirus zinc finger-like domains"/>
    <property type="match status" value="5"/>
</dbReference>
<dbReference type="Gene3D" id="4.10.60.10">
    <property type="entry name" value="Zinc finger, CCHC-type"/>
    <property type="match status" value="4"/>
</dbReference>
<keyword evidence="1" id="KW-0479">Metal-binding</keyword>
<dbReference type="OrthoDB" id="10050052at2759"/>
<feature type="domain" description="CCHC-type" evidence="5">
    <location>
        <begin position="404"/>
        <end position="419"/>
    </location>
</feature>
<feature type="region of interest" description="Disordered" evidence="3">
    <location>
        <begin position="1"/>
        <end position="23"/>
    </location>
</feature>
<feature type="region of interest" description="Disordered" evidence="3">
    <location>
        <begin position="222"/>
        <end position="243"/>
    </location>
</feature>
<dbReference type="RefSeq" id="XP_004257879.1">
    <property type="nucleotide sequence ID" value="XM_004257831.1"/>
</dbReference>
<dbReference type="InterPro" id="IPR000504">
    <property type="entry name" value="RRM_dom"/>
</dbReference>
<dbReference type="InterPro" id="IPR001878">
    <property type="entry name" value="Znf_CCHC"/>
</dbReference>
<feature type="domain" description="CCHC-type" evidence="5">
    <location>
        <begin position="318"/>
        <end position="333"/>
    </location>
</feature>
<feature type="domain" description="CCHC-type" evidence="5">
    <location>
        <begin position="144"/>
        <end position="160"/>
    </location>
</feature>
<dbReference type="GO" id="GO:0008270">
    <property type="term" value="F:zinc ion binding"/>
    <property type="evidence" value="ECO:0007669"/>
    <property type="project" value="UniProtKB-KW"/>
</dbReference>
<dbReference type="InterPro" id="IPR025836">
    <property type="entry name" value="Zn_knuckle_CX2CX4HX4C"/>
</dbReference>
<feature type="compositionally biased region" description="Polar residues" evidence="3">
    <location>
        <begin position="1"/>
        <end position="16"/>
    </location>
</feature>
<dbReference type="PROSITE" id="PS50158">
    <property type="entry name" value="ZF_CCHC"/>
    <property type="match status" value="6"/>
</dbReference>
<evidence type="ECO:0000259" key="5">
    <source>
        <dbReference type="PROSITE" id="PS50158"/>
    </source>
</evidence>
<evidence type="ECO:0000313" key="6">
    <source>
        <dbReference type="EMBL" id="ELP91108.1"/>
    </source>
</evidence>
<feature type="region of interest" description="Disordered" evidence="3">
    <location>
        <begin position="278"/>
        <end position="300"/>
    </location>
</feature>
<evidence type="ECO:0000313" key="7">
    <source>
        <dbReference type="Proteomes" id="UP000014680"/>
    </source>
</evidence>
<feature type="domain" description="RRM" evidence="4">
    <location>
        <begin position="24"/>
        <end position="100"/>
    </location>
</feature>
<accession>A0A0A1U880</accession>
<protein>
    <submittedName>
        <fullName evidence="6">Cellular nucleic acid binding protein, putative</fullName>
    </submittedName>
</protein>
<dbReference type="GeneID" id="14890041"/>
<reference evidence="6 7" key="1">
    <citation type="submission" date="2012-10" db="EMBL/GenBank/DDBJ databases">
        <authorList>
            <person name="Zafar N."/>
            <person name="Inman J."/>
            <person name="Hall N."/>
            <person name="Lorenzi H."/>
            <person name="Caler E."/>
        </authorList>
    </citation>
    <scope>NUCLEOTIDE SEQUENCE [LARGE SCALE GENOMIC DNA]</scope>
    <source>
        <strain evidence="6 7">IP1</strain>
    </source>
</reference>
<dbReference type="SMART" id="SM00360">
    <property type="entry name" value="RRM"/>
    <property type="match status" value="1"/>
</dbReference>
<proteinExistence type="predicted"/>
<dbReference type="SUPFAM" id="SSF54928">
    <property type="entry name" value="RNA-binding domain, RBD"/>
    <property type="match status" value="1"/>
</dbReference>
<keyword evidence="1" id="KW-0862">Zinc</keyword>
<dbReference type="SMART" id="SM00343">
    <property type="entry name" value="ZnF_C2HC"/>
    <property type="match status" value="6"/>
</dbReference>
<dbReference type="EMBL" id="KB206479">
    <property type="protein sequence ID" value="ELP91108.1"/>
    <property type="molecule type" value="Genomic_DNA"/>
</dbReference>
<evidence type="ECO:0000256" key="1">
    <source>
        <dbReference type="PROSITE-ProRule" id="PRU00047"/>
    </source>
</evidence>
<feature type="domain" description="CCHC-type" evidence="5">
    <location>
        <begin position="254"/>
        <end position="269"/>
    </location>
</feature>
<dbReference type="Pfam" id="PF14392">
    <property type="entry name" value="zf-CCHC_4"/>
    <property type="match status" value="1"/>
</dbReference>